<dbReference type="PANTHER" id="PTHR13778:SF47">
    <property type="entry name" value="LIPOPOLYSACCHARIDE 1,3-GALACTOSYLTRANSFERASE"/>
    <property type="match status" value="1"/>
</dbReference>
<dbReference type="SUPFAM" id="SSF53448">
    <property type="entry name" value="Nucleotide-diphospho-sugar transferases"/>
    <property type="match status" value="1"/>
</dbReference>
<dbReference type="Pfam" id="PF01501">
    <property type="entry name" value="Glyco_transf_8"/>
    <property type="match status" value="1"/>
</dbReference>
<accession>A0ABP2KJZ5</accession>
<dbReference type="Gene3D" id="3.90.550.10">
    <property type="entry name" value="Spore Coat Polysaccharide Biosynthesis Protein SpsA, Chain A"/>
    <property type="match status" value="1"/>
</dbReference>
<comment type="caution">
    <text evidence="4">The sequence shown here is derived from an EMBL/GenBank/DDBJ whole genome shotgun (WGS) entry which is preliminary data.</text>
</comment>
<dbReference type="PANTHER" id="PTHR13778">
    <property type="entry name" value="GLYCOSYLTRANSFERASE 8 DOMAIN-CONTAINING PROTEIN"/>
    <property type="match status" value="1"/>
</dbReference>
<reference evidence="4 5" key="1">
    <citation type="submission" date="2011-01" db="EMBL/GenBank/DDBJ databases">
        <authorList>
            <person name="Muzny D."/>
            <person name="Qin X."/>
            <person name="Buhay C."/>
            <person name="Dugan-Rocha S."/>
            <person name="Ding Y."/>
            <person name="Chen G."/>
            <person name="Hawes A."/>
            <person name="Holder M."/>
            <person name="Jhangiani S."/>
            <person name="Johnson A."/>
            <person name="Khan Z."/>
            <person name="Li Z."/>
            <person name="Liu W."/>
            <person name="Liu X."/>
            <person name="Perez L."/>
            <person name="Shen H."/>
            <person name="Wang Q."/>
            <person name="Watt J."/>
            <person name="Xi L."/>
            <person name="Xin Y."/>
            <person name="Zhou J."/>
            <person name="Deng J."/>
            <person name="Jiang H."/>
            <person name="Liu Y."/>
            <person name="Qu J."/>
            <person name="Song X.-Z."/>
            <person name="Zhang L."/>
            <person name="Villasana D."/>
            <person name="Johnson A."/>
            <person name="Liu J."/>
            <person name="Liyanage D."/>
            <person name="Lorensuhewa L."/>
            <person name="Robinson T."/>
            <person name="Song A."/>
            <person name="Song B.-B."/>
            <person name="Dinh H."/>
            <person name="Thornton R."/>
            <person name="Coyle M."/>
            <person name="Francisco L."/>
            <person name="Jackson L."/>
            <person name="Javaid M."/>
            <person name="Korchina V."/>
            <person name="Kovar C."/>
            <person name="Mata R."/>
            <person name="Mathew T."/>
            <person name="Ngo R."/>
            <person name="Nguyen L."/>
            <person name="Nguyen N."/>
            <person name="Okwuonu G."/>
            <person name="Ongeri F."/>
            <person name="Pham C."/>
            <person name="Simmons D."/>
            <person name="Wilczek-Boney K."/>
            <person name="Hale W."/>
            <person name="Jakkamsetti A."/>
            <person name="Pham P."/>
            <person name="Ruth R."/>
            <person name="San Lucas F."/>
            <person name="Warren J."/>
            <person name="Zhang J."/>
            <person name="Zhao Z."/>
            <person name="Zhou C."/>
            <person name="Zhu D."/>
            <person name="Lee S."/>
            <person name="Bess C."/>
            <person name="Blankenburg K."/>
            <person name="Forbes L."/>
            <person name="Fu Q."/>
            <person name="Gubbala S."/>
            <person name="Hirani K."/>
            <person name="Jayaseelan J.C."/>
            <person name="Lara F."/>
            <person name="Munidasa M."/>
            <person name="Palculict T."/>
            <person name="Patil S."/>
            <person name="Pu L.-L."/>
            <person name="Saada N."/>
            <person name="Tang L."/>
            <person name="Weissenberger G."/>
            <person name="Zhu Y."/>
            <person name="Hemphill L."/>
            <person name="Shang Y."/>
            <person name="Youmans B."/>
            <person name="Ayvaz T."/>
            <person name="Ross M."/>
            <person name="Santibanez J."/>
            <person name="Aqrawi P."/>
            <person name="Gross S."/>
            <person name="Joshi V."/>
            <person name="Fowler G."/>
            <person name="Nazareth L."/>
            <person name="Reid J."/>
            <person name="Worley K."/>
            <person name="Petrosino J."/>
            <person name="Highlander S."/>
            <person name="Gibbs R."/>
        </authorList>
    </citation>
    <scope>NUCLEOTIDE SEQUENCE [LARGE SCALE GENOMIC DNA]</scope>
    <source>
        <strain evidence="4 5">ATCC 49124</strain>
    </source>
</reference>
<keyword evidence="1" id="KW-0328">Glycosyltransferase</keyword>
<dbReference type="RefSeq" id="WP_003096554.1">
    <property type="nucleotide sequence ID" value="NZ_GL831112.1"/>
</dbReference>
<keyword evidence="5" id="KW-1185">Reference proteome</keyword>
<protein>
    <submittedName>
        <fullName evidence="4">Glycosyltransferase, family 8</fullName>
    </submittedName>
</protein>
<evidence type="ECO:0000313" key="4">
    <source>
        <dbReference type="EMBL" id="EFX96479.1"/>
    </source>
</evidence>
<dbReference type="Proteomes" id="UP000003697">
    <property type="component" value="Unassembled WGS sequence"/>
</dbReference>
<sequence>MNILFTLNNAFVPQAATCMCSIFENNKSMSEINIYLIASNISIDNKQKLINFAERYGRKVHLINLGEISDLIDFDFDTNGWSSIVLARLFLDKLLPDDINRILYLDGDTLVLKDISNFYNIDLGDKVLGMCPEPTVDKERRKFLALGEVPYHNSGVLLIDLKRWRREEIGKKVIDFYKLHDGKLFAPDQDALNGALNKDIATLSISYNYFNIYDTYPYRILKQLSFPSDFISKNEFLEIKKSPSIIHYLGEERPWRKGNTHRFAKQYLDYQKRTPWSETPMETGWELYFICFRIFNIVMKPFPMLRYKIINSLIPTFMKYRKKQLQKNKK</sequence>
<dbReference type="InterPro" id="IPR029044">
    <property type="entry name" value="Nucleotide-diphossugar_trans"/>
</dbReference>
<evidence type="ECO:0000313" key="5">
    <source>
        <dbReference type="Proteomes" id="UP000003697"/>
    </source>
</evidence>
<evidence type="ECO:0000256" key="1">
    <source>
        <dbReference type="ARBA" id="ARBA00022676"/>
    </source>
</evidence>
<evidence type="ECO:0000256" key="2">
    <source>
        <dbReference type="ARBA" id="ARBA00022679"/>
    </source>
</evidence>
<keyword evidence="3" id="KW-0479">Metal-binding</keyword>
<organism evidence="4 5">
    <name type="scientific">Streptococcus vestibularis ATCC 49124</name>
    <dbReference type="NCBI Taxonomy" id="889206"/>
    <lineage>
        <taxon>Bacteria</taxon>
        <taxon>Bacillati</taxon>
        <taxon>Bacillota</taxon>
        <taxon>Bacilli</taxon>
        <taxon>Lactobacillales</taxon>
        <taxon>Streptococcaceae</taxon>
        <taxon>Streptococcus</taxon>
    </lineage>
</organism>
<evidence type="ECO:0000256" key="3">
    <source>
        <dbReference type="ARBA" id="ARBA00022723"/>
    </source>
</evidence>
<gene>
    <name evidence="4" type="ORF">HMPREF9425_0555</name>
</gene>
<keyword evidence="2" id="KW-0808">Transferase</keyword>
<dbReference type="GeneID" id="61565389"/>
<name>A0ABP2KJZ5_STRVE</name>
<dbReference type="InterPro" id="IPR050748">
    <property type="entry name" value="Glycosyltrans_8_dom-fam"/>
</dbReference>
<dbReference type="InterPro" id="IPR002495">
    <property type="entry name" value="Glyco_trans_8"/>
</dbReference>
<dbReference type="CDD" id="cd04194">
    <property type="entry name" value="GT8_A4GalT_like"/>
    <property type="match status" value="1"/>
</dbReference>
<dbReference type="EMBL" id="AEVI01000021">
    <property type="protein sequence ID" value="EFX96479.1"/>
    <property type="molecule type" value="Genomic_DNA"/>
</dbReference>
<proteinExistence type="predicted"/>